<protein>
    <submittedName>
        <fullName evidence="2">Uncharacterized protein</fullName>
    </submittedName>
</protein>
<evidence type="ECO:0000313" key="3">
    <source>
        <dbReference type="Proteomes" id="UP000823775"/>
    </source>
</evidence>
<accession>A0ABS8WRB3</accession>
<reference evidence="2 3" key="1">
    <citation type="journal article" date="2021" name="BMC Genomics">
        <title>Datura genome reveals duplications of psychoactive alkaloid biosynthetic genes and high mutation rate following tissue culture.</title>
        <authorList>
            <person name="Rajewski A."/>
            <person name="Carter-House D."/>
            <person name="Stajich J."/>
            <person name="Litt A."/>
        </authorList>
    </citation>
    <scope>NUCLEOTIDE SEQUENCE [LARGE SCALE GENOMIC DNA]</scope>
    <source>
        <strain evidence="2">AR-01</strain>
    </source>
</reference>
<comment type="caution">
    <text evidence="2">The sequence shown here is derived from an EMBL/GenBank/DDBJ whole genome shotgun (WGS) entry which is preliminary data.</text>
</comment>
<sequence length="94" mass="10138">MKEALQCFHEEMHTVGKVEASTSRARESAKYTGDNDSEAASQARERFESHAPPWVKDGLAKEVAVSIQKGIAPALALSEVLAQVLNLLSGFVTP</sequence>
<dbReference type="Proteomes" id="UP000823775">
    <property type="component" value="Unassembled WGS sequence"/>
</dbReference>
<keyword evidence="3" id="KW-1185">Reference proteome</keyword>
<dbReference type="EMBL" id="JACEIK010009716">
    <property type="protein sequence ID" value="MCE3214625.1"/>
    <property type="molecule type" value="Genomic_DNA"/>
</dbReference>
<feature type="region of interest" description="Disordered" evidence="1">
    <location>
        <begin position="19"/>
        <end position="50"/>
    </location>
</feature>
<evidence type="ECO:0000256" key="1">
    <source>
        <dbReference type="SAM" id="MobiDB-lite"/>
    </source>
</evidence>
<evidence type="ECO:0000313" key="2">
    <source>
        <dbReference type="EMBL" id="MCE3214625.1"/>
    </source>
</evidence>
<name>A0ABS8WRB3_DATST</name>
<gene>
    <name evidence="2" type="ORF">HAX54_052906</name>
</gene>
<organism evidence="2 3">
    <name type="scientific">Datura stramonium</name>
    <name type="common">Jimsonweed</name>
    <name type="synonym">Common thornapple</name>
    <dbReference type="NCBI Taxonomy" id="4076"/>
    <lineage>
        <taxon>Eukaryota</taxon>
        <taxon>Viridiplantae</taxon>
        <taxon>Streptophyta</taxon>
        <taxon>Embryophyta</taxon>
        <taxon>Tracheophyta</taxon>
        <taxon>Spermatophyta</taxon>
        <taxon>Magnoliopsida</taxon>
        <taxon>eudicotyledons</taxon>
        <taxon>Gunneridae</taxon>
        <taxon>Pentapetalae</taxon>
        <taxon>asterids</taxon>
        <taxon>lamiids</taxon>
        <taxon>Solanales</taxon>
        <taxon>Solanaceae</taxon>
        <taxon>Solanoideae</taxon>
        <taxon>Datureae</taxon>
        <taxon>Datura</taxon>
    </lineage>
</organism>
<proteinExistence type="predicted"/>